<feature type="transmembrane region" description="Helical" evidence="1">
    <location>
        <begin position="48"/>
        <end position="71"/>
    </location>
</feature>
<proteinExistence type="predicted"/>
<evidence type="ECO:0000313" key="2">
    <source>
        <dbReference type="EMBL" id="OOR07887.1"/>
    </source>
</evidence>
<evidence type="ECO:0000313" key="3">
    <source>
        <dbReference type="Proteomes" id="UP000190696"/>
    </source>
</evidence>
<feature type="transmembrane region" description="Helical" evidence="1">
    <location>
        <begin position="235"/>
        <end position="256"/>
    </location>
</feature>
<feature type="transmembrane region" description="Helical" evidence="1">
    <location>
        <begin position="92"/>
        <end position="118"/>
    </location>
</feature>
<name>A0A1S9TDA4_BACMY</name>
<keyword evidence="1" id="KW-0812">Transmembrane</keyword>
<feature type="transmembrane region" description="Helical" evidence="1">
    <location>
        <begin position="16"/>
        <end position="36"/>
    </location>
</feature>
<reference evidence="2 3" key="1">
    <citation type="submission" date="2017-01" db="EMBL/GenBank/DDBJ databases">
        <title>Bacillus cereus isolates.</title>
        <authorList>
            <person name="Beno S.M."/>
        </authorList>
    </citation>
    <scope>NUCLEOTIDE SEQUENCE [LARGE SCALE GENOMIC DNA]</scope>
    <source>
        <strain evidence="2 3">FSL W7-1108</strain>
    </source>
</reference>
<dbReference type="Proteomes" id="UP000190696">
    <property type="component" value="Unassembled WGS sequence"/>
</dbReference>
<dbReference type="EMBL" id="MUAI01000002">
    <property type="protein sequence ID" value="OOR07887.1"/>
    <property type="molecule type" value="Genomic_DNA"/>
</dbReference>
<gene>
    <name evidence="2" type="ORF">BW900_05070</name>
</gene>
<evidence type="ECO:0000256" key="1">
    <source>
        <dbReference type="SAM" id="Phobius"/>
    </source>
</evidence>
<organism evidence="2 3">
    <name type="scientific">Bacillus mycoides</name>
    <dbReference type="NCBI Taxonomy" id="1405"/>
    <lineage>
        <taxon>Bacteria</taxon>
        <taxon>Bacillati</taxon>
        <taxon>Bacillota</taxon>
        <taxon>Bacilli</taxon>
        <taxon>Bacillales</taxon>
        <taxon>Bacillaceae</taxon>
        <taxon>Bacillus</taxon>
        <taxon>Bacillus cereus group</taxon>
    </lineage>
</organism>
<keyword evidence="1" id="KW-1133">Transmembrane helix</keyword>
<protein>
    <submittedName>
        <fullName evidence="2">ABC transporter permease</fullName>
    </submittedName>
</protein>
<accession>A0A1S9TDA4</accession>
<keyword evidence="1" id="KW-0472">Membrane</keyword>
<comment type="caution">
    <text evidence="2">The sequence shown here is derived from an EMBL/GenBank/DDBJ whole genome shotgun (WGS) entry which is preliminary data.</text>
</comment>
<feature type="transmembrane region" description="Helical" evidence="1">
    <location>
        <begin position="180"/>
        <end position="198"/>
    </location>
</feature>
<sequence length="262" mass="29609">MKASLIYMYNANKKQIIISLLSFIFVVAVAFVSLGNYIKQESGEVRQIIIVSLVILVYIIFIALIFIQAISAFGKMTESTLFRLTPTSGKKIVLAILLYTAISLLIFEVIGSIFLYSISMKIIKGTELYEVLFTQSVFNPLKHLFSTMLYVFKLSSILLVLLFAVASVKVFSLKKKKLEYTIIFLLFLLVTKVMSVIYEMLGGLAPIVPLIRNLIYIDESSDGDIMLFPEKLMNLYSLSFSIGIFILLVYITGRIIDKKLEV</sequence>
<dbReference type="AlphaFoldDB" id="A0A1S9TDA4"/>
<feature type="transmembrane region" description="Helical" evidence="1">
    <location>
        <begin position="148"/>
        <end position="168"/>
    </location>
</feature>
<dbReference type="RefSeq" id="WP_061675928.1">
    <property type="nucleotide sequence ID" value="NZ_CP036023.1"/>
</dbReference>